<dbReference type="PROSITE" id="PS50005">
    <property type="entry name" value="TPR"/>
    <property type="match status" value="1"/>
</dbReference>
<dbReference type="InterPro" id="IPR019734">
    <property type="entry name" value="TPR_rpt"/>
</dbReference>
<feature type="transmembrane region" description="Helical" evidence="1">
    <location>
        <begin position="177"/>
        <end position="196"/>
    </location>
</feature>
<gene>
    <name evidence="2" type="ORF">MNBD_NITROSPINAE01-789</name>
</gene>
<protein>
    <recommendedName>
        <fullName evidence="3">Tetratricopeptide repeat protein</fullName>
    </recommendedName>
</protein>
<evidence type="ECO:0000256" key="1">
    <source>
        <dbReference type="SAM" id="Phobius"/>
    </source>
</evidence>
<dbReference type="InterPro" id="IPR028061">
    <property type="entry name" value="Fis1_TPR_C"/>
</dbReference>
<proteinExistence type="predicted"/>
<dbReference type="Pfam" id="PF13432">
    <property type="entry name" value="TPR_16"/>
    <property type="match status" value="2"/>
</dbReference>
<sequence>MRIGDVRAIRKSEKFRRLGKVDRALKVLSGPTAEKTCDVRVLIRRAVLSGSINDLETALLKDPQNGTALFFLAVKSYENGDFDKATQYISKALEVAPDNISAQVLSALISLKTTGSLDPLLALGKNYTATTIKIKSLLLMEIETRISVLDKKDSGAKEHEHTPGGVLGFIFDVMDDVAVWVYWLIQIVPVLFLFIVNGERAKKRKLVIDASRLENVRKPDSAYQKFKAVLELDENDMDALEFLVRYHMEKGEWQKALAFLTRLEKSTGPDIKDFPILKRWRADIFLATKRHDEALKLYTEVENEFALDYILLYRKGLCALVTGPVALALGSFERALSQPTPDLLKERLVRLSELSG</sequence>
<reference evidence="2" key="1">
    <citation type="submission" date="2018-06" db="EMBL/GenBank/DDBJ databases">
        <authorList>
            <person name="Zhirakovskaya E."/>
        </authorList>
    </citation>
    <scope>NUCLEOTIDE SEQUENCE</scope>
</reference>
<evidence type="ECO:0008006" key="3">
    <source>
        <dbReference type="Google" id="ProtNLM"/>
    </source>
</evidence>
<evidence type="ECO:0000313" key="2">
    <source>
        <dbReference type="EMBL" id="VAX22953.1"/>
    </source>
</evidence>
<dbReference type="SUPFAM" id="SSF48452">
    <property type="entry name" value="TPR-like"/>
    <property type="match status" value="2"/>
</dbReference>
<dbReference type="Pfam" id="PF14853">
    <property type="entry name" value="Fis1_TPR_C"/>
    <property type="match status" value="1"/>
</dbReference>
<dbReference type="EMBL" id="UOGC01000144">
    <property type="protein sequence ID" value="VAX22953.1"/>
    <property type="molecule type" value="Genomic_DNA"/>
</dbReference>
<accession>A0A3B1CDZ9</accession>
<organism evidence="2">
    <name type="scientific">hydrothermal vent metagenome</name>
    <dbReference type="NCBI Taxonomy" id="652676"/>
    <lineage>
        <taxon>unclassified sequences</taxon>
        <taxon>metagenomes</taxon>
        <taxon>ecological metagenomes</taxon>
    </lineage>
</organism>
<dbReference type="InterPro" id="IPR011990">
    <property type="entry name" value="TPR-like_helical_dom_sf"/>
</dbReference>
<keyword evidence="1" id="KW-0472">Membrane</keyword>
<keyword evidence="1" id="KW-0812">Transmembrane</keyword>
<keyword evidence="1" id="KW-1133">Transmembrane helix</keyword>
<dbReference type="SMART" id="SM00028">
    <property type="entry name" value="TPR"/>
    <property type="match status" value="2"/>
</dbReference>
<dbReference type="AlphaFoldDB" id="A0A3B1CDZ9"/>
<name>A0A3B1CDZ9_9ZZZZ</name>
<dbReference type="Gene3D" id="1.25.40.10">
    <property type="entry name" value="Tetratricopeptide repeat domain"/>
    <property type="match status" value="2"/>
</dbReference>